<comment type="caution">
    <text evidence="1">The sequence shown here is derived from an EMBL/GenBank/DDBJ whole genome shotgun (WGS) entry which is preliminary data.</text>
</comment>
<evidence type="ECO:0000313" key="2">
    <source>
        <dbReference type="Proteomes" id="UP000838756"/>
    </source>
</evidence>
<keyword evidence="2" id="KW-1185">Reference proteome</keyword>
<name>A0A8S4R9K9_9NEOP</name>
<accession>A0A8S4R9K9</accession>
<dbReference type="EMBL" id="CAKXAJ010024914">
    <property type="protein sequence ID" value="CAH2232711.1"/>
    <property type="molecule type" value="Genomic_DNA"/>
</dbReference>
<proteinExistence type="predicted"/>
<dbReference type="AlphaFoldDB" id="A0A8S4R9K9"/>
<dbReference type="Proteomes" id="UP000838756">
    <property type="component" value="Unassembled WGS sequence"/>
</dbReference>
<protein>
    <submittedName>
        <fullName evidence="1">Jg5335 protein</fullName>
    </submittedName>
</protein>
<evidence type="ECO:0000313" key="1">
    <source>
        <dbReference type="EMBL" id="CAH2232711.1"/>
    </source>
</evidence>
<reference evidence="1" key="1">
    <citation type="submission" date="2022-03" db="EMBL/GenBank/DDBJ databases">
        <authorList>
            <person name="Lindestad O."/>
        </authorList>
    </citation>
    <scope>NUCLEOTIDE SEQUENCE</scope>
</reference>
<organism evidence="1 2">
    <name type="scientific">Pararge aegeria aegeria</name>
    <dbReference type="NCBI Taxonomy" id="348720"/>
    <lineage>
        <taxon>Eukaryota</taxon>
        <taxon>Metazoa</taxon>
        <taxon>Ecdysozoa</taxon>
        <taxon>Arthropoda</taxon>
        <taxon>Hexapoda</taxon>
        <taxon>Insecta</taxon>
        <taxon>Pterygota</taxon>
        <taxon>Neoptera</taxon>
        <taxon>Endopterygota</taxon>
        <taxon>Lepidoptera</taxon>
        <taxon>Glossata</taxon>
        <taxon>Ditrysia</taxon>
        <taxon>Papilionoidea</taxon>
        <taxon>Nymphalidae</taxon>
        <taxon>Satyrinae</taxon>
        <taxon>Satyrini</taxon>
        <taxon>Parargina</taxon>
        <taxon>Pararge</taxon>
    </lineage>
</organism>
<sequence length="84" mass="9732">MDTRWNYVEFVPCMLYVFVDSFKYDEWLERNMNIRLNNKLCYVLCSINAATNGNPLRGGRITSSELQGAGSKQHMTLIFGTPYK</sequence>
<gene>
    <name evidence="1" type="primary">jg5335</name>
    <name evidence="1" type="ORF">PAEG_LOCUS10930</name>
</gene>